<dbReference type="STRING" id="1156395.DBT_2282"/>
<evidence type="ECO:0000313" key="2">
    <source>
        <dbReference type="Proteomes" id="UP000093080"/>
    </source>
</evidence>
<dbReference type="SFLD" id="SFLDS00003">
    <property type="entry name" value="Haloacid_Dehalogenase"/>
    <property type="match status" value="1"/>
</dbReference>
<dbReference type="Gene3D" id="3.40.50.1000">
    <property type="entry name" value="HAD superfamily/HAD-like"/>
    <property type="match status" value="1"/>
</dbReference>
<dbReference type="NCBIfam" id="TIGR01509">
    <property type="entry name" value="HAD-SF-IA-v3"/>
    <property type="match status" value="1"/>
</dbReference>
<dbReference type="InterPro" id="IPR036412">
    <property type="entry name" value="HAD-like_sf"/>
</dbReference>
<dbReference type="PANTHER" id="PTHR43481">
    <property type="entry name" value="FRUCTOSE-1-PHOSPHATE PHOSPHATASE"/>
    <property type="match status" value="1"/>
</dbReference>
<keyword evidence="1" id="KW-0378">Hydrolase</keyword>
<organism evidence="1 2">
    <name type="scientific">Dissulfuribacter thermophilus</name>
    <dbReference type="NCBI Taxonomy" id="1156395"/>
    <lineage>
        <taxon>Bacteria</taxon>
        <taxon>Pseudomonadati</taxon>
        <taxon>Thermodesulfobacteriota</taxon>
        <taxon>Dissulfuribacteria</taxon>
        <taxon>Dissulfuribacterales</taxon>
        <taxon>Dissulfuribacteraceae</taxon>
        <taxon>Dissulfuribacter</taxon>
    </lineage>
</organism>
<dbReference type="InterPro" id="IPR006439">
    <property type="entry name" value="HAD-SF_hydro_IA"/>
</dbReference>
<dbReference type="InterPro" id="IPR051806">
    <property type="entry name" value="HAD-like_SPP"/>
</dbReference>
<dbReference type="SFLD" id="SFLDG01129">
    <property type="entry name" value="C1.5:_HAD__Beta-PGM__Phosphata"/>
    <property type="match status" value="1"/>
</dbReference>
<sequence length="217" mass="24222">MRFKAYLFDMDGVVLNSMPYHVKAWQEAFQEFGLTVSPNLLYLYEGAIEPDTAVQLFCNNGCTITKNDFEKILARQKQIFQERYRVLVSPYPEIPEILSTLFGMGASTALVTSSHREILNSILPKEILAYFNCVITGDSVERRKPYPDPYLKAIEALGATSDEAVAIENAPSGILSAKQAGASCIAIKTTLDEQHLQKADMVVEDHRELKSAICHTK</sequence>
<dbReference type="EMBL" id="MAGO01000014">
    <property type="protein sequence ID" value="OCC14293.1"/>
    <property type="molecule type" value="Genomic_DNA"/>
</dbReference>
<accession>A0A1B9F349</accession>
<dbReference type="SUPFAM" id="SSF56784">
    <property type="entry name" value="HAD-like"/>
    <property type="match status" value="1"/>
</dbReference>
<dbReference type="InterPro" id="IPR023214">
    <property type="entry name" value="HAD_sf"/>
</dbReference>
<proteinExistence type="predicted"/>
<protein>
    <submittedName>
        <fullName evidence="1">Hydrolase, haloacid dehalogenase-like family</fullName>
    </submittedName>
</protein>
<dbReference type="InterPro" id="IPR041492">
    <property type="entry name" value="HAD_2"/>
</dbReference>
<dbReference type="Proteomes" id="UP000093080">
    <property type="component" value="Unassembled WGS sequence"/>
</dbReference>
<dbReference type="InterPro" id="IPR023198">
    <property type="entry name" value="PGP-like_dom2"/>
</dbReference>
<dbReference type="GO" id="GO:0050308">
    <property type="term" value="F:sugar-phosphatase activity"/>
    <property type="evidence" value="ECO:0007669"/>
    <property type="project" value="TreeGrafter"/>
</dbReference>
<dbReference type="SFLD" id="SFLDG01135">
    <property type="entry name" value="C1.5.6:_HAD__Beta-PGM__Phospha"/>
    <property type="match status" value="1"/>
</dbReference>
<comment type="caution">
    <text evidence="1">The sequence shown here is derived from an EMBL/GenBank/DDBJ whole genome shotgun (WGS) entry which is preliminary data.</text>
</comment>
<dbReference type="Pfam" id="PF13419">
    <property type="entry name" value="HAD_2"/>
    <property type="match status" value="1"/>
</dbReference>
<keyword evidence="2" id="KW-1185">Reference proteome</keyword>
<evidence type="ECO:0000313" key="1">
    <source>
        <dbReference type="EMBL" id="OCC14293.1"/>
    </source>
</evidence>
<dbReference type="Gene3D" id="1.10.150.240">
    <property type="entry name" value="Putative phosphatase, domain 2"/>
    <property type="match status" value="1"/>
</dbReference>
<reference evidence="1 2" key="1">
    <citation type="submission" date="2016-06" db="EMBL/GenBank/DDBJ databases">
        <title>Respiratory ammonification of nitrate coupled to the oxidation of elemental sulfur in deep-sea autotrophic thermophilic bacteria.</title>
        <authorList>
            <person name="Slobodkina G.B."/>
            <person name="Mardanov A.V."/>
            <person name="Ravin N.V."/>
            <person name="Frolova A.A."/>
            <person name="Viryasiv M.B."/>
            <person name="Chernyh N.A."/>
            <person name="Bonch-Osmolovskaya E.A."/>
            <person name="Slobodkin A.I."/>
        </authorList>
    </citation>
    <scope>NUCLEOTIDE SEQUENCE [LARGE SCALE GENOMIC DNA]</scope>
    <source>
        <strain evidence="1 2">S69</strain>
    </source>
</reference>
<name>A0A1B9F349_9BACT</name>
<dbReference type="AlphaFoldDB" id="A0A1B9F349"/>
<gene>
    <name evidence="1" type="ORF">DBT_2282</name>
</gene>
<dbReference type="PANTHER" id="PTHR43481:SF4">
    <property type="entry name" value="GLYCEROL-1-PHOSPHATE PHOSPHOHYDROLASE 1-RELATED"/>
    <property type="match status" value="1"/>
</dbReference>